<feature type="compositionally biased region" description="Basic and acidic residues" evidence="1">
    <location>
        <begin position="410"/>
        <end position="423"/>
    </location>
</feature>
<dbReference type="Proteomes" id="UP000053958">
    <property type="component" value="Unassembled WGS sequence"/>
</dbReference>
<feature type="compositionally biased region" description="Basic and acidic residues" evidence="1">
    <location>
        <begin position="368"/>
        <end position="379"/>
    </location>
</feature>
<feature type="compositionally biased region" description="Low complexity" evidence="1">
    <location>
        <begin position="399"/>
        <end position="409"/>
    </location>
</feature>
<feature type="region of interest" description="Disordered" evidence="1">
    <location>
        <begin position="581"/>
        <end position="643"/>
    </location>
</feature>
<feature type="region of interest" description="Disordered" evidence="1">
    <location>
        <begin position="368"/>
        <end position="480"/>
    </location>
</feature>
<proteinExistence type="predicted"/>
<feature type="compositionally biased region" description="Polar residues" evidence="1">
    <location>
        <begin position="384"/>
        <end position="394"/>
    </location>
</feature>
<dbReference type="STRING" id="1408163.A0A0F4Z264"/>
<feature type="compositionally biased region" description="Low complexity" evidence="1">
    <location>
        <begin position="7"/>
        <end position="21"/>
    </location>
</feature>
<dbReference type="AlphaFoldDB" id="A0A0F4Z264"/>
<name>A0A0F4Z264_RASE3</name>
<dbReference type="OrthoDB" id="4495335at2759"/>
<feature type="region of interest" description="Disordered" evidence="1">
    <location>
        <begin position="213"/>
        <end position="311"/>
    </location>
</feature>
<feature type="region of interest" description="Disordered" evidence="1">
    <location>
        <begin position="1"/>
        <end position="39"/>
    </location>
</feature>
<sequence>MDSPTVKPLSPSKAPLLPASPERINQRKVTNSPSTPADLLHLQQKPSDVQAKIAFINSLSRGNSPERPQQPPPSSSNSAALQRAILGREEAESALARANAQLAEAQSREKRLSERLESLLEELQATKERQAHERSLFEKEVRKARKEAFRASSNLVKIQEELKLTKGEVKSLKEEVRSEREAKEKAKQEAFECAYALAGLTEELQVLKDQLRSYQTDNHSDALEARAKEMGEMHENNARELPTEQGGDSTSAPAPRRPKRSADESELRQSSAGVDSGARDEETPSKKIRLSRRTSDKENQDPEAVEPEGDLIEELKEEIKWERRLRQKAEDMVHFLKMECQFKRCSCRVAESQGVQYIHDKEWADLHSEQQQEVQHTHEPQPVVSENTLTSTHSPLGRASPAPAMTPSTPKERSGNEIDKDMTAPEEPLITFSPTTGTFRSIPSPQRGNQHAVHEEPLVLPPPEQDAPSQRSQSPLNDSESKVAVDFHGFQAQSEMEMEEPVQPPPTTLAPAQNTVDSTHVGANSSEEALITPTEEAHTVVEHHSMKIPLRPEDNQTRHPNDIIPGTPLTREEALAQIRERRGRARSMMKRSASASEATVRSGGMGVTPMRGSKRIPGLHHSDTRSEPDVGDRRAISAPVRRF</sequence>
<reference evidence="2 3" key="1">
    <citation type="submission" date="2015-04" db="EMBL/GenBank/DDBJ databases">
        <authorList>
            <person name="Heijne W.H."/>
            <person name="Fedorova N.D."/>
            <person name="Nierman W.C."/>
            <person name="Vollebregt A.W."/>
            <person name="Zhao Z."/>
            <person name="Wu L."/>
            <person name="Kumar M."/>
            <person name="Stam H."/>
            <person name="van den Berg M.A."/>
            <person name="Pel H.J."/>
        </authorList>
    </citation>
    <scope>NUCLEOTIDE SEQUENCE [LARGE SCALE GENOMIC DNA]</scope>
    <source>
        <strain evidence="2 3">CBS 393.64</strain>
    </source>
</reference>
<feature type="compositionally biased region" description="Polar residues" evidence="1">
    <location>
        <begin position="432"/>
        <end position="449"/>
    </location>
</feature>
<keyword evidence="3" id="KW-1185">Reference proteome</keyword>
<feature type="compositionally biased region" description="Basic and acidic residues" evidence="1">
    <location>
        <begin position="620"/>
        <end position="635"/>
    </location>
</feature>
<protein>
    <submittedName>
        <fullName evidence="2">Uncharacterized protein</fullName>
    </submittedName>
</protein>
<dbReference type="PANTHER" id="PTHR42041:SF1">
    <property type="entry name" value="DNA ENDONUCLEASE ACTIVATOR CTP1 C-TERMINAL DOMAIN-CONTAINING PROTEIN"/>
    <property type="match status" value="1"/>
</dbReference>
<feature type="compositionally biased region" description="Basic and acidic residues" evidence="1">
    <location>
        <begin position="218"/>
        <end position="242"/>
    </location>
</feature>
<evidence type="ECO:0000256" key="1">
    <source>
        <dbReference type="SAM" id="MobiDB-lite"/>
    </source>
</evidence>
<organism evidence="2 3">
    <name type="scientific">Rasamsonia emersonii (strain ATCC 16479 / CBS 393.64 / IMI 116815)</name>
    <dbReference type="NCBI Taxonomy" id="1408163"/>
    <lineage>
        <taxon>Eukaryota</taxon>
        <taxon>Fungi</taxon>
        <taxon>Dikarya</taxon>
        <taxon>Ascomycota</taxon>
        <taxon>Pezizomycotina</taxon>
        <taxon>Eurotiomycetes</taxon>
        <taxon>Eurotiomycetidae</taxon>
        <taxon>Eurotiales</taxon>
        <taxon>Trichocomaceae</taxon>
        <taxon>Rasamsonia</taxon>
    </lineage>
</organism>
<feature type="region of interest" description="Disordered" evidence="1">
    <location>
        <begin position="57"/>
        <end position="82"/>
    </location>
</feature>
<comment type="caution">
    <text evidence="2">The sequence shown here is derived from an EMBL/GenBank/DDBJ whole genome shotgun (WGS) entry which is preliminary data.</text>
</comment>
<evidence type="ECO:0000313" key="3">
    <source>
        <dbReference type="Proteomes" id="UP000053958"/>
    </source>
</evidence>
<dbReference type="GeneID" id="25314159"/>
<evidence type="ECO:0000313" key="2">
    <source>
        <dbReference type="EMBL" id="KKA24156.1"/>
    </source>
</evidence>
<feature type="compositionally biased region" description="Acidic residues" evidence="1">
    <location>
        <begin position="301"/>
        <end position="311"/>
    </location>
</feature>
<dbReference type="RefSeq" id="XP_013330768.1">
    <property type="nucleotide sequence ID" value="XM_013475314.1"/>
</dbReference>
<feature type="compositionally biased region" description="Polar residues" evidence="1">
    <location>
        <begin position="467"/>
        <end position="478"/>
    </location>
</feature>
<accession>A0A0F4Z264</accession>
<dbReference type="EMBL" id="LASV01000073">
    <property type="protein sequence ID" value="KKA24156.1"/>
    <property type="molecule type" value="Genomic_DNA"/>
</dbReference>
<dbReference type="PANTHER" id="PTHR42041">
    <property type="entry name" value="DNA ENDONUCLEASE ACTIVATOR CTP1 C-TERMINAL DOMAIN-CONTAINING PROTEIN"/>
    <property type="match status" value="1"/>
</dbReference>
<gene>
    <name evidence="2" type="ORF">T310_1808</name>
</gene>